<reference evidence="2" key="1">
    <citation type="submission" date="2017-09" db="EMBL/GenBank/DDBJ databases">
        <title>Depth-based differentiation of microbial function through sediment-hosted aquifers and enrichment of novel symbionts in the deep terrestrial subsurface.</title>
        <authorList>
            <person name="Probst A.J."/>
            <person name="Ladd B."/>
            <person name="Jarett J.K."/>
            <person name="Geller-Mcgrath D.E."/>
            <person name="Sieber C.M.K."/>
            <person name="Emerson J.B."/>
            <person name="Anantharaman K."/>
            <person name="Thomas B.C."/>
            <person name="Malmstrom R."/>
            <person name="Stieglmeier M."/>
            <person name="Klingl A."/>
            <person name="Woyke T."/>
            <person name="Ryan C.M."/>
            <person name="Banfield J.F."/>
        </authorList>
    </citation>
    <scope>NUCLEOTIDE SEQUENCE [LARGE SCALE GENOMIC DNA]</scope>
</reference>
<evidence type="ECO:0000313" key="1">
    <source>
        <dbReference type="EMBL" id="PIT90983.1"/>
    </source>
</evidence>
<name>A0A2M6WDY8_9BACT</name>
<gene>
    <name evidence="1" type="ORF">COU17_02855</name>
</gene>
<accession>A0A2M6WDY8</accession>
<comment type="caution">
    <text evidence="1">The sequence shown here is derived from an EMBL/GenBank/DDBJ whole genome shotgun (WGS) entry which is preliminary data.</text>
</comment>
<sequence length="142" mass="15747">MRENHVNRPHLYVVVLQPGIPYSAGVALPILFEYSIGKREEWEKWDGKSFDDFARGKAALSWRMNLSSQGVILTKLQLIRPGDCLLWGSSIVGGVITGVSSVQPFFDEIFATMTSAAIVGETSYYADQMAQNLDAPDFFPLS</sequence>
<dbReference type="EMBL" id="PFBJ01000016">
    <property type="protein sequence ID" value="PIT90983.1"/>
    <property type="molecule type" value="Genomic_DNA"/>
</dbReference>
<protein>
    <submittedName>
        <fullName evidence="1">Uncharacterized protein</fullName>
    </submittedName>
</protein>
<evidence type="ECO:0000313" key="2">
    <source>
        <dbReference type="Proteomes" id="UP000228809"/>
    </source>
</evidence>
<proteinExistence type="predicted"/>
<dbReference type="Proteomes" id="UP000228809">
    <property type="component" value="Unassembled WGS sequence"/>
</dbReference>
<organism evidence="1 2">
    <name type="scientific">Candidatus Kaiserbacteria bacterium CG10_big_fil_rev_8_21_14_0_10_49_17</name>
    <dbReference type="NCBI Taxonomy" id="1974609"/>
    <lineage>
        <taxon>Bacteria</taxon>
        <taxon>Candidatus Kaiseribacteriota</taxon>
    </lineage>
</organism>
<dbReference type="AlphaFoldDB" id="A0A2M6WDY8"/>